<keyword evidence="3" id="KW-1185">Reference proteome</keyword>
<reference evidence="2 3" key="1">
    <citation type="journal article" date="2015" name="BMC Genomics">
        <title>Insights from the genome of Ophiocordyceps polyrhachis-furcata to pathogenicity and host specificity in insect fungi.</title>
        <authorList>
            <person name="Wichadakul D."/>
            <person name="Kobmoo N."/>
            <person name="Ingsriswang S."/>
            <person name="Tangphatsornruang S."/>
            <person name="Chantasingh D."/>
            <person name="Luangsa-ard J.J."/>
            <person name="Eurwilaichitr L."/>
        </authorList>
    </citation>
    <scope>NUCLEOTIDE SEQUENCE [LARGE SCALE GENOMIC DNA]</scope>
    <source>
        <strain evidence="2 3">BCC 54312</strain>
    </source>
</reference>
<evidence type="ECO:0000256" key="1">
    <source>
        <dbReference type="SAM" id="MobiDB-lite"/>
    </source>
</evidence>
<evidence type="ECO:0000313" key="3">
    <source>
        <dbReference type="Proteomes" id="UP000253664"/>
    </source>
</evidence>
<feature type="region of interest" description="Disordered" evidence="1">
    <location>
        <begin position="109"/>
        <end position="133"/>
    </location>
</feature>
<organism evidence="2 3">
    <name type="scientific">Ophiocordyceps polyrhachis-furcata BCC 54312</name>
    <dbReference type="NCBI Taxonomy" id="1330021"/>
    <lineage>
        <taxon>Eukaryota</taxon>
        <taxon>Fungi</taxon>
        <taxon>Dikarya</taxon>
        <taxon>Ascomycota</taxon>
        <taxon>Pezizomycotina</taxon>
        <taxon>Sordariomycetes</taxon>
        <taxon>Hypocreomycetidae</taxon>
        <taxon>Hypocreales</taxon>
        <taxon>Ophiocordycipitaceae</taxon>
        <taxon>Ophiocordyceps</taxon>
    </lineage>
</organism>
<sequence length="170" mass="18671">MIVGQQKKKKHLVPTLHTYIPGRARYLPVAARVPCDEALFYPDARAKHLSHLLLGLPAHMAAHSSLPPPDHTSPRPRAASLLAHRLATIGGGREGEGEASSLSCQRYPPARELPLSSHPPNPTDCNPPRRLPSTDTDIISKLRFCYPFTSLPFPSPSSTPYLDTLPTRQH</sequence>
<dbReference type="Proteomes" id="UP000253664">
    <property type="component" value="Unassembled WGS sequence"/>
</dbReference>
<dbReference type="EMBL" id="LKCN02000003">
    <property type="protein sequence ID" value="RCI14513.1"/>
    <property type="molecule type" value="Genomic_DNA"/>
</dbReference>
<evidence type="ECO:0000313" key="2">
    <source>
        <dbReference type="EMBL" id="RCI14513.1"/>
    </source>
</evidence>
<name>A0A367LJ97_9HYPO</name>
<accession>A0A367LJ97</accession>
<proteinExistence type="predicted"/>
<gene>
    <name evidence="2" type="ORF">L249_6852</name>
</gene>
<dbReference type="AlphaFoldDB" id="A0A367LJ97"/>
<comment type="caution">
    <text evidence="2">The sequence shown here is derived from an EMBL/GenBank/DDBJ whole genome shotgun (WGS) entry which is preliminary data.</text>
</comment>
<protein>
    <submittedName>
        <fullName evidence="2">Uncharacterized protein</fullName>
    </submittedName>
</protein>